<dbReference type="CDD" id="cd16023">
    <property type="entry name" value="GPI_EPT_3"/>
    <property type="match status" value="1"/>
</dbReference>
<gene>
    <name evidence="13" type="ORF">KUCA_T00003772001</name>
</gene>
<keyword evidence="10" id="KW-0325">Glycoprotein</keyword>
<evidence type="ECO:0000256" key="4">
    <source>
        <dbReference type="ARBA" id="ARBA00022502"/>
    </source>
</evidence>
<feature type="transmembrane region" description="Helical" evidence="12">
    <location>
        <begin position="609"/>
        <end position="631"/>
    </location>
</feature>
<keyword evidence="8 12" id="KW-1133">Transmembrane helix</keyword>
<keyword evidence="5" id="KW-0808">Transferase</keyword>
<feature type="transmembrane region" description="Helical" evidence="12">
    <location>
        <begin position="665"/>
        <end position="683"/>
    </location>
</feature>
<dbReference type="Gene3D" id="3.40.720.10">
    <property type="entry name" value="Alkaline Phosphatase, subunit A"/>
    <property type="match status" value="1"/>
</dbReference>
<reference evidence="13" key="2">
    <citation type="submission" date="2014-02" db="EMBL/GenBank/DDBJ databases">
        <title>Complete DNA sequence of /Kuraishia capsulata/ illustrates novel genomic features among budding yeasts (/Saccharomycotina/).</title>
        <authorList>
            <person name="Morales L."/>
            <person name="Noel B."/>
            <person name="Porcel B."/>
            <person name="Marcet-Houben M."/>
            <person name="Hullo M-F."/>
            <person name="Sacerdot C."/>
            <person name="Tekaia F."/>
            <person name="Leh-Louis V."/>
            <person name="Despons L."/>
            <person name="Khanna V."/>
            <person name="Aury J-M."/>
            <person name="Barbe V."/>
            <person name="Couloux A."/>
            <person name="Labadie K."/>
            <person name="Pelletier E."/>
            <person name="Souciet J-L."/>
            <person name="Boekhout T."/>
            <person name="Gabaldon T."/>
            <person name="Wincker P."/>
            <person name="Dujon B."/>
        </authorList>
    </citation>
    <scope>NUCLEOTIDE SEQUENCE</scope>
    <source>
        <strain evidence="13">CBS 1993</strain>
    </source>
</reference>
<evidence type="ECO:0000256" key="12">
    <source>
        <dbReference type="SAM" id="Phobius"/>
    </source>
</evidence>
<feature type="transmembrane region" description="Helical" evidence="12">
    <location>
        <begin position="825"/>
        <end position="848"/>
    </location>
</feature>
<keyword evidence="4" id="KW-0337">GPI-anchor biosynthesis</keyword>
<feature type="transmembrane region" description="Helical" evidence="12">
    <location>
        <begin position="538"/>
        <end position="560"/>
    </location>
</feature>
<evidence type="ECO:0000256" key="3">
    <source>
        <dbReference type="ARBA" id="ARBA00008695"/>
    </source>
</evidence>
<keyword evidence="14" id="KW-1185">Reference proteome</keyword>
<dbReference type="GO" id="GO:0006506">
    <property type="term" value="P:GPI anchor biosynthetic process"/>
    <property type="evidence" value="ECO:0007669"/>
    <property type="project" value="UniProtKB-UniPathway"/>
</dbReference>
<dbReference type="HOGENOM" id="CLU_004298_1_0_1"/>
<keyword evidence="7" id="KW-0256">Endoplasmic reticulum</keyword>
<comment type="pathway">
    <text evidence="2">Glycolipid biosynthesis; glycosylphosphatidylinositol-anchor biosynthesis.</text>
</comment>
<dbReference type="InterPro" id="IPR017850">
    <property type="entry name" value="Alkaline_phosphatase_core_sf"/>
</dbReference>
<dbReference type="InterPro" id="IPR037675">
    <property type="entry name" value="PIG-O_N"/>
</dbReference>
<dbReference type="STRING" id="1382522.W6MND7"/>
<dbReference type="SUPFAM" id="SSF53649">
    <property type="entry name" value="Alkaline phosphatase-like"/>
    <property type="match status" value="1"/>
</dbReference>
<dbReference type="GO" id="GO:0051377">
    <property type="term" value="F:mannose-ethanolamine phosphotransferase activity"/>
    <property type="evidence" value="ECO:0007669"/>
    <property type="project" value="EnsemblFungi"/>
</dbReference>
<evidence type="ECO:0000256" key="1">
    <source>
        <dbReference type="ARBA" id="ARBA00004477"/>
    </source>
</evidence>
<evidence type="ECO:0000256" key="7">
    <source>
        <dbReference type="ARBA" id="ARBA00022824"/>
    </source>
</evidence>
<feature type="transmembrane region" description="Helical" evidence="12">
    <location>
        <begin position="74"/>
        <end position="93"/>
    </location>
</feature>
<dbReference type="Proteomes" id="UP000019384">
    <property type="component" value="Unassembled WGS sequence"/>
</dbReference>
<keyword evidence="6 12" id="KW-0812">Transmembrane</keyword>
<dbReference type="OrthoDB" id="272139at2759"/>
<feature type="transmembrane region" description="Helical" evidence="12">
    <location>
        <begin position="854"/>
        <end position="873"/>
    </location>
</feature>
<feature type="transmembrane region" description="Helical" evidence="12">
    <location>
        <begin position="637"/>
        <end position="653"/>
    </location>
</feature>
<feature type="transmembrane region" description="Helical" evidence="12">
    <location>
        <begin position="1004"/>
        <end position="1025"/>
    </location>
</feature>
<reference evidence="13" key="1">
    <citation type="submission" date="2013-12" db="EMBL/GenBank/DDBJ databases">
        <authorList>
            <person name="Genoscope - CEA"/>
        </authorList>
    </citation>
    <scope>NUCLEOTIDE SEQUENCE</scope>
    <source>
        <strain evidence="13">CBS 1993</strain>
    </source>
</reference>
<dbReference type="Pfam" id="PF01663">
    <property type="entry name" value="Phosphodiest"/>
    <property type="match status" value="1"/>
</dbReference>
<dbReference type="InterPro" id="IPR002591">
    <property type="entry name" value="Phosphodiest/P_Trfase"/>
</dbReference>
<feature type="transmembrane region" description="Helical" evidence="12">
    <location>
        <begin position="924"/>
        <end position="950"/>
    </location>
</feature>
<dbReference type="PANTHER" id="PTHR23071:SF1">
    <property type="entry name" value="GPI ETHANOLAMINE PHOSPHATE TRANSFERASE 3"/>
    <property type="match status" value="1"/>
</dbReference>
<comment type="similarity">
    <text evidence="3">Belongs to the PIGG/PIGN/PIGO family. PIGO subfamily.</text>
</comment>
<comment type="subcellular location">
    <subcellularLocation>
        <location evidence="1">Endoplasmic reticulum membrane</location>
        <topology evidence="1">Multi-pass membrane protein</topology>
    </subcellularLocation>
</comment>
<evidence type="ECO:0000256" key="5">
    <source>
        <dbReference type="ARBA" id="ARBA00022679"/>
    </source>
</evidence>
<accession>W6MND7</accession>
<feature type="transmembrane region" description="Helical" evidence="12">
    <location>
        <begin position="698"/>
        <end position="717"/>
    </location>
</feature>
<evidence type="ECO:0000256" key="11">
    <source>
        <dbReference type="SAM" id="MobiDB-lite"/>
    </source>
</evidence>
<feature type="transmembrane region" description="Helical" evidence="12">
    <location>
        <begin position="971"/>
        <end position="992"/>
    </location>
</feature>
<organism evidence="13 14">
    <name type="scientific">Kuraishia capsulata CBS 1993</name>
    <dbReference type="NCBI Taxonomy" id="1382522"/>
    <lineage>
        <taxon>Eukaryota</taxon>
        <taxon>Fungi</taxon>
        <taxon>Dikarya</taxon>
        <taxon>Ascomycota</taxon>
        <taxon>Saccharomycotina</taxon>
        <taxon>Pichiomycetes</taxon>
        <taxon>Pichiales</taxon>
        <taxon>Pichiaceae</taxon>
        <taxon>Kuraishia</taxon>
    </lineage>
</organism>
<feature type="transmembrane region" description="Helical" evidence="12">
    <location>
        <begin position="502"/>
        <end position="526"/>
    </location>
</feature>
<proteinExistence type="inferred from homology"/>
<feature type="region of interest" description="Disordered" evidence="11">
    <location>
        <begin position="1"/>
        <end position="36"/>
    </location>
</feature>
<feature type="transmembrane region" description="Helical" evidence="12">
    <location>
        <begin position="566"/>
        <end position="588"/>
    </location>
</feature>
<evidence type="ECO:0000256" key="8">
    <source>
        <dbReference type="ARBA" id="ARBA00022989"/>
    </source>
</evidence>
<evidence type="ECO:0000313" key="13">
    <source>
        <dbReference type="EMBL" id="CDK27793.1"/>
    </source>
</evidence>
<evidence type="ECO:0000256" key="6">
    <source>
        <dbReference type="ARBA" id="ARBA00022692"/>
    </source>
</evidence>
<name>W6MND7_9ASCO</name>
<dbReference type="UniPathway" id="UPA00196"/>
<dbReference type="GeneID" id="34521173"/>
<dbReference type="AlphaFoldDB" id="W6MND7"/>
<dbReference type="PANTHER" id="PTHR23071">
    <property type="entry name" value="PHOSPHATIDYLINOSITOL GLYCAN"/>
    <property type="match status" value="1"/>
</dbReference>
<feature type="transmembrane region" description="Helical" evidence="12">
    <location>
        <begin position="729"/>
        <end position="752"/>
    </location>
</feature>
<dbReference type="RefSeq" id="XP_022459785.1">
    <property type="nucleotide sequence ID" value="XM_022602220.1"/>
</dbReference>
<dbReference type="GO" id="GO:0005789">
    <property type="term" value="C:endoplasmic reticulum membrane"/>
    <property type="evidence" value="ECO:0007669"/>
    <property type="project" value="UniProtKB-SubCell"/>
</dbReference>
<feature type="transmembrane region" description="Helical" evidence="12">
    <location>
        <begin position="885"/>
        <end position="904"/>
    </location>
</feature>
<feature type="compositionally biased region" description="Polar residues" evidence="11">
    <location>
        <begin position="20"/>
        <end position="30"/>
    </location>
</feature>
<feature type="transmembrane region" description="Helical" evidence="12">
    <location>
        <begin position="779"/>
        <end position="804"/>
    </location>
</feature>
<evidence type="ECO:0000313" key="14">
    <source>
        <dbReference type="Proteomes" id="UP000019384"/>
    </source>
</evidence>
<evidence type="ECO:0000256" key="9">
    <source>
        <dbReference type="ARBA" id="ARBA00023136"/>
    </source>
</evidence>
<evidence type="ECO:0000256" key="2">
    <source>
        <dbReference type="ARBA" id="ARBA00004687"/>
    </source>
</evidence>
<dbReference type="EMBL" id="HG793128">
    <property type="protein sequence ID" value="CDK27793.1"/>
    <property type="molecule type" value="Genomic_DNA"/>
</dbReference>
<keyword evidence="9 12" id="KW-0472">Membrane</keyword>
<sequence length="1040" mass="116722">MAQVPIATRPVVPPGEPKNGSIQPSQSPETLPSIPMIPEGVPDGMLPDVRQRLLRQANERIQFRNRKLGISHGYYVKVMFLLGLLQIIGLAFFTKGFLLSRQVLPFTSNCMDQQGRDQCLKASPFEKTVIVVIDALRFDFVIPVEGSTEPYHNKLTALYELFQNEPENSLLLKFIADPPTTTLQRLKGLTTGSLPTFIDAGSNFDGDTIDEDNWVSQLYHNERNVAFVGDDTWTALFNPFLYQNLTRPYDSLNVWDLHSVDNGVIEHIFPTITNRSAEWDVLIGHLLGLDHCGHRYGPRHSAMEQKLIQMNGFLKDLMQTIDDKTLLVVMGDHGMDQTGNHGGESPDEVEAAMFMYSKTPFFGRVAEAEKAYDISKAGKSFRSVNQIDLVSSLSFLMGLPVPYNNLGFPIEELFTRHHDNKLLAYANFYTSVQIHQYRNNTDLLKNDEEVNLKFSKLLKKWPVIVQDPSTSPEAWFAFAQEAREYQELSLEKCKDLWARFDLTSITLGIVITIVALTLLIVYSKLIPSVVIAQLNPQFFSSSIAISFVWIVLMGSLYVVLKPDNLTLNWSLLLGVAIGIANGILAPVMDRYSIPWLISQARERMDLNGWTYMALTFIIMHSLVFTSNSFVIWEDKLVAFWLSTFGFCALFKATRLQNSFKRAWGCYHAASFIIMVRVSSSITLCREEQQPKCVSNFQITWWAIALLFVAAYLLPKIIEGFYKISSSFEGAASLWITTGLRGLMFMTAIHWTLEYLEHNAVLTQSLGIPMNLLKLSKITIARIVLGIALIAGNVGWFLGPLCIRLDLSLEPAAASASPSAKKEAQILGYGNAYGSSYFLLVINILAATLLVSKPLGGLSLCLMIYELLTLLELADLLDIRHDMISVVVMGLIGYLHFFTSGHQATLQSIHWDVAFILNEKITFPFTHLTVILNTLGPFIIVSLCVALLSIWKITPTNKPITLFSRIVENATGILIYQSCLTLSTLIMAAHFRRHLMVWKIFAPRFMLNGLIIICMNIVLTFVTVGVGSGKVVKRWNELFGS</sequence>
<dbReference type="InterPro" id="IPR039524">
    <property type="entry name" value="PIGO/GPI13"/>
</dbReference>
<protein>
    <submittedName>
        <fullName evidence="13">Uncharacterized protein</fullName>
    </submittedName>
</protein>
<evidence type="ECO:0000256" key="10">
    <source>
        <dbReference type="ARBA" id="ARBA00023180"/>
    </source>
</evidence>